<keyword evidence="2" id="KW-0812">Transmembrane</keyword>
<evidence type="ECO:0000256" key="1">
    <source>
        <dbReference type="SAM" id="MobiDB-lite"/>
    </source>
</evidence>
<evidence type="ECO:0000256" key="2">
    <source>
        <dbReference type="SAM" id="Phobius"/>
    </source>
</evidence>
<comment type="caution">
    <text evidence="3">The sequence shown here is derived from an EMBL/GenBank/DDBJ whole genome shotgun (WGS) entry which is preliminary data.</text>
</comment>
<dbReference type="AlphaFoldDB" id="A0AA38BQL4"/>
<protein>
    <submittedName>
        <fullName evidence="3">Uncharacterized protein</fullName>
    </submittedName>
</protein>
<feature type="region of interest" description="Disordered" evidence="1">
    <location>
        <begin position="314"/>
        <end position="343"/>
    </location>
</feature>
<dbReference type="Pfam" id="PF07103">
    <property type="entry name" value="DUF1365"/>
    <property type="match status" value="1"/>
</dbReference>
<accession>A0AA38BQL4</accession>
<keyword evidence="2" id="KW-0472">Membrane</keyword>
<dbReference type="PANTHER" id="PTHR33973">
    <property type="entry name" value="OS07G0153300 PROTEIN"/>
    <property type="match status" value="1"/>
</dbReference>
<proteinExistence type="predicted"/>
<keyword evidence="4" id="KW-1185">Reference proteome</keyword>
<dbReference type="EMBL" id="JAHRHJ020003813">
    <property type="protein sequence ID" value="KAH9287732.1"/>
    <property type="molecule type" value="Genomic_DNA"/>
</dbReference>
<organism evidence="3 4">
    <name type="scientific">Taxus chinensis</name>
    <name type="common">Chinese yew</name>
    <name type="synonym">Taxus wallichiana var. chinensis</name>
    <dbReference type="NCBI Taxonomy" id="29808"/>
    <lineage>
        <taxon>Eukaryota</taxon>
        <taxon>Viridiplantae</taxon>
        <taxon>Streptophyta</taxon>
        <taxon>Embryophyta</taxon>
        <taxon>Tracheophyta</taxon>
        <taxon>Spermatophyta</taxon>
        <taxon>Pinopsida</taxon>
        <taxon>Pinidae</taxon>
        <taxon>Conifers II</taxon>
        <taxon>Cupressales</taxon>
        <taxon>Taxaceae</taxon>
        <taxon>Taxus</taxon>
    </lineage>
</organism>
<dbReference type="Proteomes" id="UP000824469">
    <property type="component" value="Unassembled WGS sequence"/>
</dbReference>
<evidence type="ECO:0000313" key="4">
    <source>
        <dbReference type="Proteomes" id="UP000824469"/>
    </source>
</evidence>
<dbReference type="InterPro" id="IPR010775">
    <property type="entry name" value="DUF1365"/>
</dbReference>
<keyword evidence="2" id="KW-1133">Transmembrane helix</keyword>
<feature type="region of interest" description="Disordered" evidence="1">
    <location>
        <begin position="208"/>
        <end position="239"/>
    </location>
</feature>
<feature type="non-terminal residue" evidence="3">
    <location>
        <position position="416"/>
    </location>
</feature>
<name>A0AA38BQL4_TAXCH</name>
<gene>
    <name evidence="3" type="ORF">KI387_031849</name>
</gene>
<feature type="transmembrane region" description="Helical" evidence="2">
    <location>
        <begin position="365"/>
        <end position="384"/>
    </location>
</feature>
<evidence type="ECO:0000313" key="3">
    <source>
        <dbReference type="EMBL" id="KAH9287732.1"/>
    </source>
</evidence>
<reference evidence="3 4" key="1">
    <citation type="journal article" date="2021" name="Nat. Plants">
        <title>The Taxus genome provides insights into paclitaxel biosynthesis.</title>
        <authorList>
            <person name="Xiong X."/>
            <person name="Gou J."/>
            <person name="Liao Q."/>
            <person name="Li Y."/>
            <person name="Zhou Q."/>
            <person name="Bi G."/>
            <person name="Li C."/>
            <person name="Du R."/>
            <person name="Wang X."/>
            <person name="Sun T."/>
            <person name="Guo L."/>
            <person name="Liang H."/>
            <person name="Lu P."/>
            <person name="Wu Y."/>
            <person name="Zhang Z."/>
            <person name="Ro D.K."/>
            <person name="Shang Y."/>
            <person name="Huang S."/>
            <person name="Yan J."/>
        </authorList>
    </citation>
    <scope>NUCLEOTIDE SEQUENCE [LARGE SCALE GENOMIC DNA]</scope>
    <source>
        <strain evidence="3">Ta-2019</strain>
    </source>
</reference>
<feature type="non-terminal residue" evidence="3">
    <location>
        <position position="1"/>
    </location>
</feature>
<dbReference type="PANTHER" id="PTHR33973:SF4">
    <property type="entry name" value="OS07G0153300 PROTEIN"/>
    <property type="match status" value="1"/>
</dbReference>
<sequence>VTNTPWGERVSFVFNPNADLVAKPLHVSPFMDMLGNWKMHASLPGRNLSLTILVQHPEFGNYFTATLEAKKVEQLIVNPEIFIWLVPHKVAVWIYWQLGTQDKRRYREISRLVPVPVRIQGPLGQYPTVTRIRGGARSRGWKGRRGGGAAELIGFDRKTNKFHKGSNIMKEEIEKALMENGAITLPGQIDSVPKIGPLEVNRPRSRQFSHRGYGVGRNGEEGIANLHPTPRPGSQDPIRNSGRVTHNSFQESRDAIILQNIPNFFIILQFSVRDWVDSCKLTTHDKIPWRITEKALPTQRTTMWRHMEDKGKDGIVKVSNGSSEDGCNNKEDVDEEDDNKDLSKITKEQPKWKEIGYSFRRRTQGIIAFVLLITTFLNALQLWWKGIPFISHPKYANGKAYRDQALKRDSQLQSAE</sequence>